<gene>
    <name evidence="3" type="ordered locus">Tsac_1986</name>
</gene>
<dbReference type="GO" id="GO:0004175">
    <property type="term" value="F:endopeptidase activity"/>
    <property type="evidence" value="ECO:0007669"/>
    <property type="project" value="UniProtKB-ARBA"/>
</dbReference>
<dbReference type="GO" id="GO:0080120">
    <property type="term" value="P:CAAX-box protein maturation"/>
    <property type="evidence" value="ECO:0007669"/>
    <property type="project" value="UniProtKB-ARBA"/>
</dbReference>
<name>I3VWU5_THESW</name>
<feature type="transmembrane region" description="Helical" evidence="1">
    <location>
        <begin position="43"/>
        <end position="60"/>
    </location>
</feature>
<protein>
    <submittedName>
        <fullName evidence="3">Abortive infection protein</fullName>
    </submittedName>
</protein>
<dbReference type="BioCyc" id="TSAC1094508:GLMA-2012-MONOMER"/>
<feature type="transmembrane region" description="Helical" evidence="1">
    <location>
        <begin position="202"/>
        <end position="218"/>
    </location>
</feature>
<sequence length="264" mass="31044">MINVKKLIMIILIVFAIVVALYPILAGIEIFILKSNIPDVKIIVNYIIQIVLLIIAIYLLKKFNYMNYVKLSLKTILELMVYILLLLLLTIILVNIFHLKYYLIWNTSESYVTLIFQNFYFLFVGLGEEFLFRVILYYKILDTIILKNKRLRMIIAVVITSFLFTMAHIPILSVRNIQIFSTLNIFMWGIFASYLYLRTKNIYVAAIAHFFADAGIIIDYTEIYYGILSTFINIITSVIIIEIYNICKYFYNKKIYGIENFNSK</sequence>
<feature type="transmembrane region" description="Helical" evidence="1">
    <location>
        <begin position="177"/>
        <end position="197"/>
    </location>
</feature>
<keyword evidence="1" id="KW-0812">Transmembrane</keyword>
<feature type="transmembrane region" description="Helical" evidence="1">
    <location>
        <begin position="81"/>
        <end position="99"/>
    </location>
</feature>
<feature type="domain" description="CAAX prenyl protease 2/Lysostaphin resistance protein A-like" evidence="2">
    <location>
        <begin position="118"/>
        <end position="214"/>
    </location>
</feature>
<dbReference type="eggNOG" id="COG1266">
    <property type="taxonomic scope" value="Bacteria"/>
</dbReference>
<keyword evidence="1" id="KW-0472">Membrane</keyword>
<evidence type="ECO:0000259" key="2">
    <source>
        <dbReference type="Pfam" id="PF02517"/>
    </source>
</evidence>
<dbReference type="Pfam" id="PF02517">
    <property type="entry name" value="Rce1-like"/>
    <property type="match status" value="1"/>
</dbReference>
<evidence type="ECO:0000256" key="1">
    <source>
        <dbReference type="SAM" id="Phobius"/>
    </source>
</evidence>
<accession>I3VWU5</accession>
<feature type="transmembrane region" description="Helical" evidence="1">
    <location>
        <begin position="153"/>
        <end position="171"/>
    </location>
</feature>
<feature type="transmembrane region" description="Helical" evidence="1">
    <location>
        <begin position="119"/>
        <end position="141"/>
    </location>
</feature>
<organism evidence="3 4">
    <name type="scientific">Thermoanaerobacterium saccharolyticum (strain DSM 8691 / JW/SL-YS485)</name>
    <dbReference type="NCBI Taxonomy" id="1094508"/>
    <lineage>
        <taxon>Bacteria</taxon>
        <taxon>Bacillati</taxon>
        <taxon>Bacillota</taxon>
        <taxon>Clostridia</taxon>
        <taxon>Thermoanaerobacterales</taxon>
        <taxon>Thermoanaerobacteraceae</taxon>
        <taxon>Thermoanaerobacterium</taxon>
    </lineage>
</organism>
<keyword evidence="4" id="KW-1185">Reference proteome</keyword>
<reference evidence="3 4" key="1">
    <citation type="journal article" date="2014" name="Appl. Environ. Microbiol.">
        <title>Profile of Secreted Hydrolases, Associated Proteins, and SlpA in Thermoanaerobacterium saccharolyticum during the Degradation of Hemicellulose.</title>
        <authorList>
            <person name="Currie D.H."/>
            <person name="Guss A.M."/>
            <person name="Herring C.D."/>
            <person name="Giannone R.J."/>
            <person name="Johnson C.M."/>
            <person name="Lankford P.K."/>
            <person name="Brown S.D."/>
            <person name="Hettich R.L."/>
            <person name="Lynd L.R."/>
        </authorList>
    </citation>
    <scope>NUCLEOTIDE SEQUENCE [LARGE SCALE GENOMIC DNA]</scope>
    <source>
        <strain evidence="4">DSM 8691 / JW/SL-YS485</strain>
    </source>
</reference>
<dbReference type="PATRIC" id="fig|1094508.3.peg.2011"/>
<dbReference type="AlphaFoldDB" id="I3VWU5"/>
<dbReference type="RefSeq" id="WP_014758841.1">
    <property type="nucleotide sequence ID" value="NC_017992.1"/>
</dbReference>
<dbReference type="KEGG" id="tsh:Tsac_1986"/>
<dbReference type="STRING" id="1094508.Tsac_1986"/>
<evidence type="ECO:0000313" key="4">
    <source>
        <dbReference type="Proteomes" id="UP000006178"/>
    </source>
</evidence>
<dbReference type="EMBL" id="CP003184">
    <property type="protein sequence ID" value="AFK86990.1"/>
    <property type="molecule type" value="Genomic_DNA"/>
</dbReference>
<keyword evidence="1" id="KW-1133">Transmembrane helix</keyword>
<dbReference type="InterPro" id="IPR003675">
    <property type="entry name" value="Rce1/LyrA-like_dom"/>
</dbReference>
<evidence type="ECO:0000313" key="3">
    <source>
        <dbReference type="EMBL" id="AFK86990.1"/>
    </source>
</evidence>
<feature type="transmembrane region" description="Helical" evidence="1">
    <location>
        <begin position="7"/>
        <end position="31"/>
    </location>
</feature>
<feature type="transmembrane region" description="Helical" evidence="1">
    <location>
        <begin position="224"/>
        <end position="244"/>
    </location>
</feature>
<dbReference type="Proteomes" id="UP000006178">
    <property type="component" value="Chromosome"/>
</dbReference>
<proteinExistence type="predicted"/>